<dbReference type="Gene3D" id="3.80.10.10">
    <property type="entry name" value="Ribonuclease Inhibitor"/>
    <property type="match status" value="1"/>
</dbReference>
<accession>A0A4Q9LN12</accession>
<proteinExistence type="predicted"/>
<dbReference type="SUPFAM" id="SSF52047">
    <property type="entry name" value="RNI-like"/>
    <property type="match status" value="1"/>
</dbReference>
<dbReference type="InterPro" id="IPR032675">
    <property type="entry name" value="LRR_dom_sf"/>
</dbReference>
<feature type="transmembrane region" description="Helical" evidence="1">
    <location>
        <begin position="21"/>
        <end position="42"/>
    </location>
</feature>
<keyword evidence="3" id="KW-1185">Reference proteome</keyword>
<comment type="caution">
    <text evidence="2">The sequence shown here is derived from an EMBL/GenBank/DDBJ whole genome shotgun (WGS) entry which is preliminary data.</text>
</comment>
<reference evidence="2 3" key="1">
    <citation type="submission" date="2017-12" db="EMBL/GenBank/DDBJ databases">
        <authorList>
            <person name="Pombert J.-F."/>
            <person name="Haag K.L."/>
            <person name="Ebert D."/>
        </authorList>
    </citation>
    <scope>NUCLEOTIDE SEQUENCE [LARGE SCALE GENOMIC DNA]</scope>
    <source>
        <strain evidence="2">BE-OM-2</strain>
    </source>
</reference>
<dbReference type="VEuPathDB" id="MicrosporidiaDB:CWI36_0023p0020"/>
<keyword evidence="1" id="KW-1133">Transmembrane helix</keyword>
<evidence type="ECO:0000256" key="1">
    <source>
        <dbReference type="SAM" id="Phobius"/>
    </source>
</evidence>
<keyword evidence="1" id="KW-0812">Transmembrane</keyword>
<dbReference type="AlphaFoldDB" id="A0A4Q9LN12"/>
<keyword evidence="1" id="KW-0472">Membrane</keyword>
<organism evidence="2 3">
    <name type="scientific">Hamiltosporidium magnivora</name>
    <dbReference type="NCBI Taxonomy" id="148818"/>
    <lineage>
        <taxon>Eukaryota</taxon>
        <taxon>Fungi</taxon>
        <taxon>Fungi incertae sedis</taxon>
        <taxon>Microsporidia</taxon>
        <taxon>Dubosqiidae</taxon>
        <taxon>Hamiltosporidium</taxon>
    </lineage>
</organism>
<dbReference type="Proteomes" id="UP000291404">
    <property type="component" value="Unassembled WGS sequence"/>
</dbReference>
<protein>
    <submittedName>
        <fullName evidence="2">Uncharacterized protein</fullName>
    </submittedName>
</protein>
<gene>
    <name evidence="2" type="ORF">CWI36_0023p0020</name>
</gene>
<dbReference type="VEuPathDB" id="MicrosporidiaDB:CWI39_0354p0030"/>
<evidence type="ECO:0000313" key="3">
    <source>
        <dbReference type="Proteomes" id="UP000291404"/>
    </source>
</evidence>
<dbReference type="EMBL" id="PITI01000023">
    <property type="protein sequence ID" value="TBU09507.1"/>
    <property type="molecule type" value="Genomic_DNA"/>
</dbReference>
<sequence length="790" mass="93584">MSSKNIFLSMINKRYFEKKMLYNIISIVYTLILLDFASLYNFTYRFTMNKESEILIFDEKQHNSVFFQDDEQELVFDVLYSTESILYDKKLHVFTYTKGNIIEFEALNDLFGSDKNEILGGKIECNFNLRYFLKITKDVTAIPDKIDFEFVKGIIMVMKILKAVENKSWNLYFQALFFKTYRFYEKSSIGESEYKFHKHLNQNFWRQVGFDTKQNLTSALLNSLMVENIFFDGNLILLESSQATYDKSLLDKHIPYKNLLLNNHKVLYTVENVLKDRTILSMFEVLFDEININSLILGNCHNFKILDDDFHFYVFAINSFKSITISNLEKCLSSLFLNKIKLVTEKNIEFLSLRNVLISKSDLSFICNTYILKGLVLNNVRTSEDFDFIEDYSDLNKTMEYINLKNVEIDYKWWNIYLETPIASKIILSLNTYFSQKNFIAKFKNINVLHCEEVLYLEIDFCYSEIFNHVCTKLFFFKSLQTLKLYGYKSNVNTESCLSEALKNMKALEFLYIKQYNFDYSCDSFVFEKQGIKILHFECFIFMKEFVMIDSSNIYKSLNKIVLKHTIIGESTLLIIFQLENLKFLSLKSCNFEPEIKSQSFHFNLKNLISLSFSKSNLKVFNNIDFLSNFDNLEKIDLSKCKVPCSYITKVSHFCDLRLKKFSYISGKLDLHDLNRMKNFQVLKILNLSKCKFVECNFSKLGDDCRFFNSMEDLNLLFVKINLEDLYYLRNFKKIRNLSFSSSNFNLVAEKSVLVLLPIKQFSTEIDYKDINYKNRYKYLYEKNINVDFI</sequence>
<evidence type="ECO:0000313" key="2">
    <source>
        <dbReference type="EMBL" id="TBU09507.1"/>
    </source>
</evidence>
<name>A0A4Q9LN12_9MICR</name>